<dbReference type="EMBL" id="BMKE01000002">
    <property type="protein sequence ID" value="GGB34323.1"/>
    <property type="molecule type" value="Genomic_DNA"/>
</dbReference>
<dbReference type="RefSeq" id="WP_188628432.1">
    <property type="nucleotide sequence ID" value="NZ_BMKE01000002.1"/>
</dbReference>
<evidence type="ECO:0000313" key="2">
    <source>
        <dbReference type="EMBL" id="GGB34323.1"/>
    </source>
</evidence>
<gene>
    <name evidence="2" type="ORF">GCM10011502_04190</name>
</gene>
<name>A0ABQ1IE97_9GAMM</name>
<evidence type="ECO:0000313" key="3">
    <source>
        <dbReference type="Proteomes" id="UP000646152"/>
    </source>
</evidence>
<organism evidence="2 3">
    <name type="scientific">Oceanisphaera marina</name>
    <dbReference type="NCBI Taxonomy" id="2017550"/>
    <lineage>
        <taxon>Bacteria</taxon>
        <taxon>Pseudomonadati</taxon>
        <taxon>Pseudomonadota</taxon>
        <taxon>Gammaproteobacteria</taxon>
        <taxon>Aeromonadales</taxon>
        <taxon>Aeromonadaceae</taxon>
        <taxon>Oceanisphaera</taxon>
    </lineage>
</organism>
<reference evidence="3" key="1">
    <citation type="journal article" date="2019" name="Int. J. Syst. Evol. Microbiol.">
        <title>The Global Catalogue of Microorganisms (GCM) 10K type strain sequencing project: providing services to taxonomists for standard genome sequencing and annotation.</title>
        <authorList>
            <consortium name="The Broad Institute Genomics Platform"/>
            <consortium name="The Broad Institute Genome Sequencing Center for Infectious Disease"/>
            <person name="Wu L."/>
            <person name="Ma J."/>
        </authorList>
    </citation>
    <scope>NUCLEOTIDE SEQUENCE [LARGE SCALE GENOMIC DNA]</scope>
    <source>
        <strain evidence="3">CGMCC 1.15923</strain>
    </source>
</reference>
<feature type="region of interest" description="Disordered" evidence="1">
    <location>
        <begin position="102"/>
        <end position="123"/>
    </location>
</feature>
<accession>A0ABQ1IE97</accession>
<comment type="caution">
    <text evidence="2">The sequence shown here is derived from an EMBL/GenBank/DDBJ whole genome shotgun (WGS) entry which is preliminary data.</text>
</comment>
<evidence type="ECO:0000256" key="1">
    <source>
        <dbReference type="SAM" id="MobiDB-lite"/>
    </source>
</evidence>
<keyword evidence="3" id="KW-1185">Reference proteome</keyword>
<sequence length="123" mass="13437">MQGKTTRRGLPKVAIRYTWALLILLLNILTPEAWAEDVINLEFGGTPGTAYSAHWTVENAGQIREYQEQDGRVPARHLYAGDAISGTVTLLSGGQLTLNVEKSGNRSRSATQGRGSTLHFSVR</sequence>
<proteinExistence type="predicted"/>
<protein>
    <submittedName>
        <fullName evidence="2">Uncharacterized protein</fullName>
    </submittedName>
</protein>
<dbReference type="Proteomes" id="UP000646152">
    <property type="component" value="Unassembled WGS sequence"/>
</dbReference>